<dbReference type="CDD" id="cd02523">
    <property type="entry name" value="PC_cytidylyltransferase"/>
    <property type="match status" value="1"/>
</dbReference>
<dbReference type="InterPro" id="IPR025877">
    <property type="entry name" value="MobA-like_NTP_Trfase"/>
</dbReference>
<keyword evidence="2" id="KW-0808">Transferase</keyword>
<protein>
    <submittedName>
        <fullName evidence="2">Phosphotransferase</fullName>
    </submittedName>
</protein>
<dbReference type="GO" id="GO:0006646">
    <property type="term" value="P:phosphatidylethanolamine biosynthetic process"/>
    <property type="evidence" value="ECO:0007669"/>
    <property type="project" value="TreeGrafter"/>
</dbReference>
<dbReference type="InterPro" id="IPR029044">
    <property type="entry name" value="Nucleotide-diphossugar_trans"/>
</dbReference>
<reference evidence="2 3" key="1">
    <citation type="submission" date="2019-09" db="EMBL/GenBank/DDBJ databases">
        <title>Whole genome sequences of isolates from the Mars Exploration Rovers.</title>
        <authorList>
            <person name="Seuylemezian A."/>
            <person name="Vaishampayan P."/>
        </authorList>
    </citation>
    <scope>NUCLEOTIDE SEQUENCE [LARGE SCALE GENOMIC DNA]</scope>
    <source>
        <strain evidence="2 3">MER_TA_151</strain>
    </source>
</reference>
<dbReference type="RefSeq" id="WP_150442302.1">
    <property type="nucleotide sequence ID" value="NZ_VYKL01000041.1"/>
</dbReference>
<dbReference type="Pfam" id="PF13412">
    <property type="entry name" value="HTH_24"/>
    <property type="match status" value="1"/>
</dbReference>
<dbReference type="AlphaFoldDB" id="A0A5J5H6Y4"/>
<dbReference type="GO" id="GO:0016779">
    <property type="term" value="F:nucleotidyltransferase activity"/>
    <property type="evidence" value="ECO:0007669"/>
    <property type="project" value="UniProtKB-ARBA"/>
</dbReference>
<dbReference type="Pfam" id="PF01633">
    <property type="entry name" value="Choline_kinase"/>
    <property type="match status" value="1"/>
</dbReference>
<dbReference type="Gene3D" id="3.90.1200.10">
    <property type="match status" value="1"/>
</dbReference>
<proteinExistence type="predicted"/>
<dbReference type="SUPFAM" id="SSF53448">
    <property type="entry name" value="Nucleotide-diphospho-sugar transferases"/>
    <property type="match status" value="1"/>
</dbReference>
<gene>
    <name evidence="2" type="ORF">F4V44_22720</name>
</gene>
<dbReference type="InterPro" id="IPR011009">
    <property type="entry name" value="Kinase-like_dom_sf"/>
</dbReference>
<evidence type="ECO:0000313" key="2">
    <source>
        <dbReference type="EMBL" id="KAA9015472.1"/>
    </source>
</evidence>
<dbReference type="Gene3D" id="3.30.200.20">
    <property type="entry name" value="Phosphorylase Kinase, domain 1"/>
    <property type="match status" value="1"/>
</dbReference>
<dbReference type="Gene3D" id="1.10.10.10">
    <property type="entry name" value="Winged helix-like DNA-binding domain superfamily/Winged helix DNA-binding domain"/>
    <property type="match status" value="1"/>
</dbReference>
<feature type="domain" description="MobA-like NTP transferase" evidence="1">
    <location>
        <begin position="92"/>
        <end position="212"/>
    </location>
</feature>
<dbReference type="PANTHER" id="PTHR22603:SF66">
    <property type="entry name" value="ETHANOLAMINE KINASE"/>
    <property type="match status" value="1"/>
</dbReference>
<accession>A0A5J5H6Y4</accession>
<organism evidence="2 3">
    <name type="scientific">Niallia endozanthoxylica</name>
    <dbReference type="NCBI Taxonomy" id="2036016"/>
    <lineage>
        <taxon>Bacteria</taxon>
        <taxon>Bacillati</taxon>
        <taxon>Bacillota</taxon>
        <taxon>Bacilli</taxon>
        <taxon>Bacillales</taxon>
        <taxon>Bacillaceae</taxon>
        <taxon>Niallia</taxon>
    </lineage>
</organism>
<dbReference type="Pfam" id="PF12804">
    <property type="entry name" value="NTP_transf_3"/>
    <property type="match status" value="1"/>
</dbReference>
<dbReference type="PANTHER" id="PTHR22603">
    <property type="entry name" value="CHOLINE/ETHANOALAMINE KINASE"/>
    <property type="match status" value="1"/>
</dbReference>
<dbReference type="Proteomes" id="UP000326671">
    <property type="component" value="Unassembled WGS sequence"/>
</dbReference>
<evidence type="ECO:0000313" key="3">
    <source>
        <dbReference type="Proteomes" id="UP000326671"/>
    </source>
</evidence>
<keyword evidence="3" id="KW-1185">Reference proteome</keyword>
<dbReference type="SUPFAM" id="SSF46785">
    <property type="entry name" value="Winged helix' DNA-binding domain"/>
    <property type="match status" value="1"/>
</dbReference>
<dbReference type="CDD" id="cd05151">
    <property type="entry name" value="ChoK-like"/>
    <property type="match status" value="1"/>
</dbReference>
<dbReference type="InterPro" id="IPR036390">
    <property type="entry name" value="WH_DNA-bd_sf"/>
</dbReference>
<dbReference type="GO" id="GO:0005737">
    <property type="term" value="C:cytoplasm"/>
    <property type="evidence" value="ECO:0007669"/>
    <property type="project" value="TreeGrafter"/>
</dbReference>
<dbReference type="OrthoDB" id="9803871at2"/>
<dbReference type="SUPFAM" id="SSF56112">
    <property type="entry name" value="Protein kinase-like (PK-like)"/>
    <property type="match status" value="1"/>
</dbReference>
<name>A0A5J5H6Y4_9BACI</name>
<comment type="caution">
    <text evidence="2">The sequence shown here is derived from an EMBL/GenBank/DDBJ whole genome shotgun (WGS) entry which is preliminary data.</text>
</comment>
<dbReference type="Gene3D" id="3.90.550.10">
    <property type="entry name" value="Spore Coat Polysaccharide Biosynthesis Protein SpsA, Chain A"/>
    <property type="match status" value="1"/>
</dbReference>
<dbReference type="InterPro" id="IPR036388">
    <property type="entry name" value="WH-like_DNA-bd_sf"/>
</dbReference>
<dbReference type="EMBL" id="VYKL01000041">
    <property type="protein sequence ID" value="KAA9015472.1"/>
    <property type="molecule type" value="Genomic_DNA"/>
</dbReference>
<sequence length="626" mass="72971">MEHLLRIMEVINKNNHVSQKKIADSTGLSIGKVNYVINDLIEKGFVFSEKSGRNTSYYITETGIEFLKSEYESFKEKKINIHQQSYKEIDTVVILAAGKRKDFDYPAGLLVVEGKSLLRRNLELLQRNGISKCIIVTGFQKEALEEELADFPDIQFIENPKYKWTGSMASLACAEEKITDDFLLFEEDILIEESAINQLITHPQRDCLLIASETGSGDEAFVEIKDGYLHKISKDIHQFNRVDGEMVGISKISYEVFAEMVKEFKENNQNPYMNYEYMLLDVARHYHIGYLKIHNLVWAEIDTMKQHEQVMKLTFPILKRKEAEYRENQIKNHLVEAMGVASTDIQKIEPFGGMTNKNFKVMVKNEEYVLRLPGNGTEKMINRSEEKVNSMLASQLEIDTELIYFNEETGVKISRLIPHAETLNPTTAKREDNMRLTTSALKKLHQSGAVMENQFDVFAKMVEYEQLLQEVNGKMYEPYEEVKSQVMELKRQYERMDFQLVPCHNDLVAENFVKSGEDRIYLIDWEYGGMNDPIFDLAAHSLECDFSEEDEELFLRLYLESDEVPEDIQKRMLMNKIFQDFLWSIWTCIKEAKGDDFGTYGMDRFNRARRYLMNPLIKEHVLYVKE</sequence>
<dbReference type="GO" id="GO:0004305">
    <property type="term" value="F:ethanolamine kinase activity"/>
    <property type="evidence" value="ECO:0007669"/>
    <property type="project" value="TreeGrafter"/>
</dbReference>
<evidence type="ECO:0000259" key="1">
    <source>
        <dbReference type="Pfam" id="PF12804"/>
    </source>
</evidence>